<proteinExistence type="predicted"/>
<reference evidence="2" key="1">
    <citation type="journal article" date="2019" name="Int. J. Syst. Evol. Microbiol.">
        <title>The Global Catalogue of Microorganisms (GCM) 10K type strain sequencing project: providing services to taxonomists for standard genome sequencing and annotation.</title>
        <authorList>
            <consortium name="The Broad Institute Genomics Platform"/>
            <consortium name="The Broad Institute Genome Sequencing Center for Infectious Disease"/>
            <person name="Wu L."/>
            <person name="Ma J."/>
        </authorList>
    </citation>
    <scope>NUCLEOTIDE SEQUENCE [LARGE SCALE GENOMIC DNA]</scope>
    <source>
        <strain evidence="2">JCM 18401</strain>
    </source>
</reference>
<accession>A0ABP9F632</accession>
<dbReference type="Proteomes" id="UP001499988">
    <property type="component" value="Unassembled WGS sequence"/>
</dbReference>
<name>A0ABP9F632_9GAMM</name>
<organism evidence="1 2">
    <name type="scientific">Ferrimonas pelagia</name>
    <dbReference type="NCBI Taxonomy" id="1177826"/>
    <lineage>
        <taxon>Bacteria</taxon>
        <taxon>Pseudomonadati</taxon>
        <taxon>Pseudomonadota</taxon>
        <taxon>Gammaproteobacteria</taxon>
        <taxon>Alteromonadales</taxon>
        <taxon>Ferrimonadaceae</taxon>
        <taxon>Ferrimonas</taxon>
    </lineage>
</organism>
<keyword evidence="2" id="KW-1185">Reference proteome</keyword>
<evidence type="ECO:0000313" key="1">
    <source>
        <dbReference type="EMBL" id="GAA4893582.1"/>
    </source>
</evidence>
<evidence type="ECO:0000313" key="2">
    <source>
        <dbReference type="Proteomes" id="UP001499988"/>
    </source>
</evidence>
<protein>
    <submittedName>
        <fullName evidence="1">Uncharacterized protein</fullName>
    </submittedName>
</protein>
<dbReference type="RefSeq" id="WP_345336090.1">
    <property type="nucleotide sequence ID" value="NZ_BAABJZ010000091.1"/>
</dbReference>
<comment type="caution">
    <text evidence="1">The sequence shown here is derived from an EMBL/GenBank/DDBJ whole genome shotgun (WGS) entry which is preliminary data.</text>
</comment>
<gene>
    <name evidence="1" type="ORF">GCM10023333_28440</name>
</gene>
<dbReference type="EMBL" id="BAABJZ010000091">
    <property type="protein sequence ID" value="GAA4893582.1"/>
    <property type="molecule type" value="Genomic_DNA"/>
</dbReference>
<sequence length="424" mass="46441">MLNYTYLGTVDDAVARYPWDLEIDLANFNQMLVRKALLGEPILINDGYLLNLPAARTALMFPEKSPLKALIEANFVRILSRNQDLLALPEQMADRGVESFQRLVKSNEWATLRSTLRPWKGLLATSNNFVNWPNKHISHGFDLMIRRTFALSPAQAGLTAVATDTWQRTLAGYDALNQYDKEATRTRWEQAAIAAVAQTQASPEALRQLMGLANSAYHYNFGICLSNYDALQNGRILVETRYSEAFAALTQLDSAPSLSQASVPALTIPKGLPLGHGHLWKSLADPFSDIAQIRHQYNLAMEAFMAGQGDHAALADAAGAYSRALSAHFGQAKETKPLGQKIIGLGFLGVGSLGGPVTGALLWAAENLLLPTVMRRFQIKDKKFFTQDGDPLAQIGDVSHKPLISSMALDPTHSARLAAQIPSF</sequence>